<evidence type="ECO:0000313" key="13">
    <source>
        <dbReference type="EMBL" id="MPN24812.1"/>
    </source>
</evidence>
<proteinExistence type="predicted"/>
<evidence type="ECO:0000256" key="11">
    <source>
        <dbReference type="SAM" id="MobiDB-lite"/>
    </source>
</evidence>
<dbReference type="GO" id="GO:0035197">
    <property type="term" value="F:siRNA binding"/>
    <property type="evidence" value="ECO:0007669"/>
    <property type="project" value="TreeGrafter"/>
</dbReference>
<dbReference type="PANTHER" id="PTHR46205:SF3">
    <property type="entry name" value="LOQUACIOUS, ISOFORM B"/>
    <property type="match status" value="1"/>
</dbReference>
<evidence type="ECO:0000256" key="4">
    <source>
        <dbReference type="ARBA" id="ARBA00022694"/>
    </source>
</evidence>
<dbReference type="InterPro" id="IPR014720">
    <property type="entry name" value="dsRBD_dom"/>
</dbReference>
<dbReference type="AlphaFoldDB" id="A0A645GFK1"/>
<dbReference type="GO" id="GO:0003725">
    <property type="term" value="F:double-stranded RNA binding"/>
    <property type="evidence" value="ECO:0007669"/>
    <property type="project" value="TreeGrafter"/>
</dbReference>
<gene>
    <name evidence="13" type="primary">rnc_50</name>
    <name evidence="13" type="ORF">SDC9_172214</name>
</gene>
<dbReference type="EC" id="3.1.26.3" evidence="13"/>
<keyword evidence="5" id="KW-0540">Nuclease</keyword>
<dbReference type="GO" id="GO:0016442">
    <property type="term" value="C:RISC complex"/>
    <property type="evidence" value="ECO:0007669"/>
    <property type="project" value="TreeGrafter"/>
</dbReference>
<accession>A0A645GFK1</accession>
<sequence>MTQLEPTIKKAAQGIGVEDYKTQLQELVQLQGRGPLKYDIIATSGPDHMREFVAQVSCGGEVLGRGSGRSKKDAQQQAARQALNK</sequence>
<dbReference type="GO" id="GO:0030422">
    <property type="term" value="P:siRNA processing"/>
    <property type="evidence" value="ECO:0007669"/>
    <property type="project" value="TreeGrafter"/>
</dbReference>
<dbReference type="GO" id="GO:0004525">
    <property type="term" value="F:ribonuclease III activity"/>
    <property type="evidence" value="ECO:0007669"/>
    <property type="project" value="UniProtKB-EC"/>
</dbReference>
<organism evidence="13">
    <name type="scientific">bioreactor metagenome</name>
    <dbReference type="NCBI Taxonomy" id="1076179"/>
    <lineage>
        <taxon>unclassified sequences</taxon>
        <taxon>metagenomes</taxon>
        <taxon>ecological metagenomes</taxon>
    </lineage>
</organism>
<dbReference type="FunFam" id="3.30.160.20:FF:000003">
    <property type="entry name" value="Ribonuclease 3"/>
    <property type="match status" value="1"/>
</dbReference>
<dbReference type="GO" id="GO:0006364">
    <property type="term" value="P:rRNA processing"/>
    <property type="evidence" value="ECO:0007669"/>
    <property type="project" value="UniProtKB-KW"/>
</dbReference>
<feature type="domain" description="DRBM" evidence="12">
    <location>
        <begin position="19"/>
        <end position="85"/>
    </location>
</feature>
<comment type="caution">
    <text evidence="13">The sequence shown here is derived from an EMBL/GenBank/DDBJ whole genome shotgun (WGS) entry which is preliminary data.</text>
</comment>
<dbReference type="GO" id="GO:0005737">
    <property type="term" value="C:cytoplasm"/>
    <property type="evidence" value="ECO:0007669"/>
    <property type="project" value="TreeGrafter"/>
</dbReference>
<evidence type="ECO:0000256" key="3">
    <source>
        <dbReference type="ARBA" id="ARBA00022664"/>
    </source>
</evidence>
<evidence type="ECO:0000256" key="1">
    <source>
        <dbReference type="ARBA" id="ARBA00022490"/>
    </source>
</evidence>
<feature type="region of interest" description="Disordered" evidence="11">
    <location>
        <begin position="64"/>
        <end position="85"/>
    </location>
</feature>
<evidence type="ECO:0000256" key="5">
    <source>
        <dbReference type="ARBA" id="ARBA00022722"/>
    </source>
</evidence>
<dbReference type="GO" id="GO:0006397">
    <property type="term" value="P:mRNA processing"/>
    <property type="evidence" value="ECO:0007669"/>
    <property type="project" value="UniProtKB-KW"/>
</dbReference>
<keyword evidence="6" id="KW-0479">Metal-binding</keyword>
<dbReference type="GO" id="GO:0008033">
    <property type="term" value="P:tRNA processing"/>
    <property type="evidence" value="ECO:0007669"/>
    <property type="project" value="UniProtKB-KW"/>
</dbReference>
<dbReference type="EMBL" id="VSSQ01073784">
    <property type="protein sequence ID" value="MPN24812.1"/>
    <property type="molecule type" value="Genomic_DNA"/>
</dbReference>
<dbReference type="PROSITE" id="PS50137">
    <property type="entry name" value="DS_RBD"/>
    <property type="match status" value="1"/>
</dbReference>
<name>A0A645GFK1_9ZZZZ</name>
<evidence type="ECO:0000256" key="10">
    <source>
        <dbReference type="ARBA" id="ARBA00022884"/>
    </source>
</evidence>
<dbReference type="GO" id="GO:0070578">
    <property type="term" value="C:RISC-loading complex"/>
    <property type="evidence" value="ECO:0007669"/>
    <property type="project" value="TreeGrafter"/>
</dbReference>
<evidence type="ECO:0000256" key="2">
    <source>
        <dbReference type="ARBA" id="ARBA00022552"/>
    </source>
</evidence>
<dbReference type="CDD" id="cd10845">
    <property type="entry name" value="DSRM_RNAse_III_family"/>
    <property type="match status" value="1"/>
</dbReference>
<keyword evidence="2" id="KW-0698">rRNA processing</keyword>
<keyword evidence="7" id="KW-0255">Endonuclease</keyword>
<protein>
    <submittedName>
        <fullName evidence="13">Ribonuclease 3</fullName>
        <ecNumber evidence="13">3.1.26.3</ecNumber>
    </submittedName>
</protein>
<evidence type="ECO:0000256" key="7">
    <source>
        <dbReference type="ARBA" id="ARBA00022759"/>
    </source>
</evidence>
<keyword evidence="1" id="KW-0963">Cytoplasm</keyword>
<dbReference type="InterPro" id="IPR051247">
    <property type="entry name" value="RLC_Component"/>
</dbReference>
<keyword evidence="3" id="KW-0507">mRNA processing</keyword>
<dbReference type="Gene3D" id="3.30.160.20">
    <property type="match status" value="1"/>
</dbReference>
<dbReference type="SUPFAM" id="SSF54768">
    <property type="entry name" value="dsRNA-binding domain-like"/>
    <property type="match status" value="1"/>
</dbReference>
<feature type="compositionally biased region" description="Low complexity" evidence="11">
    <location>
        <begin position="75"/>
        <end position="85"/>
    </location>
</feature>
<dbReference type="GO" id="GO:0005634">
    <property type="term" value="C:nucleus"/>
    <property type="evidence" value="ECO:0007669"/>
    <property type="project" value="TreeGrafter"/>
</dbReference>
<dbReference type="GO" id="GO:0046872">
    <property type="term" value="F:metal ion binding"/>
    <property type="evidence" value="ECO:0007669"/>
    <property type="project" value="UniProtKB-KW"/>
</dbReference>
<keyword evidence="8 13" id="KW-0378">Hydrolase</keyword>
<keyword evidence="4" id="KW-0819">tRNA processing</keyword>
<evidence type="ECO:0000256" key="9">
    <source>
        <dbReference type="ARBA" id="ARBA00022842"/>
    </source>
</evidence>
<dbReference type="Pfam" id="PF00035">
    <property type="entry name" value="dsrm"/>
    <property type="match status" value="1"/>
</dbReference>
<dbReference type="PANTHER" id="PTHR46205">
    <property type="entry name" value="LOQUACIOUS, ISOFORM B"/>
    <property type="match status" value="1"/>
</dbReference>
<keyword evidence="9" id="KW-0460">Magnesium</keyword>
<dbReference type="SMART" id="SM00358">
    <property type="entry name" value="DSRM"/>
    <property type="match status" value="1"/>
</dbReference>
<reference evidence="13" key="1">
    <citation type="submission" date="2019-08" db="EMBL/GenBank/DDBJ databases">
        <authorList>
            <person name="Kucharzyk K."/>
            <person name="Murdoch R.W."/>
            <person name="Higgins S."/>
            <person name="Loffler F."/>
        </authorList>
    </citation>
    <scope>NUCLEOTIDE SEQUENCE</scope>
</reference>
<keyword evidence="10" id="KW-0694">RNA-binding</keyword>
<evidence type="ECO:0000259" key="12">
    <source>
        <dbReference type="PROSITE" id="PS50137"/>
    </source>
</evidence>
<evidence type="ECO:0000256" key="6">
    <source>
        <dbReference type="ARBA" id="ARBA00022723"/>
    </source>
</evidence>
<evidence type="ECO:0000256" key="8">
    <source>
        <dbReference type="ARBA" id="ARBA00022801"/>
    </source>
</evidence>
<dbReference type="GO" id="GO:0070920">
    <property type="term" value="P:regulation of regulatory ncRNA processing"/>
    <property type="evidence" value="ECO:0007669"/>
    <property type="project" value="TreeGrafter"/>
</dbReference>